<sequence>MAVELVREDVQFIELCGGFEAIWVGKVIEATGGDIPVGHVGFSGGATVARLVKIFADEQ</sequence>
<accession>S6AGF4</accession>
<dbReference type="InterPro" id="IPR045441">
    <property type="entry name" value="DUF6506"/>
</dbReference>
<dbReference type="Pfam" id="PF20116">
    <property type="entry name" value="DUF6506"/>
    <property type="match status" value="1"/>
</dbReference>
<protein>
    <submittedName>
        <fullName evidence="1">Uncharacterized protein</fullName>
    </submittedName>
</protein>
<dbReference type="AlphaFoldDB" id="S6AGF4"/>
<dbReference type="RefSeq" id="WP_016491282.1">
    <property type="nucleotide sequence ID" value="NC_021499.1"/>
</dbReference>
<dbReference type="KEGG" id="pre:PCA10_13480"/>
<dbReference type="Proteomes" id="UP000015503">
    <property type="component" value="Chromosome"/>
</dbReference>
<name>S6AGF4_METRE</name>
<organism evidence="1 2">
    <name type="scientific">Metapseudomonas resinovorans NBRC 106553</name>
    <dbReference type="NCBI Taxonomy" id="1245471"/>
    <lineage>
        <taxon>Bacteria</taxon>
        <taxon>Pseudomonadati</taxon>
        <taxon>Pseudomonadota</taxon>
        <taxon>Gammaproteobacteria</taxon>
        <taxon>Pseudomonadales</taxon>
        <taxon>Pseudomonadaceae</taxon>
        <taxon>Metapseudomonas</taxon>
    </lineage>
</organism>
<reference evidence="1 2" key="1">
    <citation type="journal article" date="2013" name="Genome Announc.">
        <title>Complete Genome Sequence of the Carbazole Degrader Pseudomonas resinovorans Strain CA10 (NBRC 106553).</title>
        <authorList>
            <person name="Shintani M."/>
            <person name="Hosoyama A."/>
            <person name="Ohji S."/>
            <person name="Tsuchikane K."/>
            <person name="Takarada H."/>
            <person name="Yamazoe A."/>
            <person name="Fujita N."/>
            <person name="Nojiri H."/>
        </authorList>
    </citation>
    <scope>NUCLEOTIDE SEQUENCE [LARGE SCALE GENOMIC DNA]</scope>
    <source>
        <strain evidence="1 2">NBRC 106553</strain>
    </source>
</reference>
<keyword evidence="2" id="KW-1185">Reference proteome</keyword>
<gene>
    <name evidence="1" type="ORF">PCA10_13480</name>
</gene>
<evidence type="ECO:0000313" key="2">
    <source>
        <dbReference type="Proteomes" id="UP000015503"/>
    </source>
</evidence>
<proteinExistence type="predicted"/>
<dbReference type="EMBL" id="AP013068">
    <property type="protein sequence ID" value="BAN47080.1"/>
    <property type="molecule type" value="Genomic_DNA"/>
</dbReference>
<evidence type="ECO:0000313" key="1">
    <source>
        <dbReference type="EMBL" id="BAN47080.1"/>
    </source>
</evidence>
<dbReference type="HOGENOM" id="CLU_2957224_0_0_6"/>